<feature type="domain" description="BSD" evidence="2">
    <location>
        <begin position="227"/>
        <end position="279"/>
    </location>
</feature>
<dbReference type="PROSITE" id="PS50858">
    <property type="entry name" value="BSD"/>
    <property type="match status" value="1"/>
</dbReference>
<evidence type="ECO:0000313" key="4">
    <source>
        <dbReference type="Proteomes" id="UP001058974"/>
    </source>
</evidence>
<dbReference type="InterPro" id="IPR005607">
    <property type="entry name" value="BSD_dom"/>
</dbReference>
<dbReference type="SUPFAM" id="SSF140383">
    <property type="entry name" value="BSD domain-like"/>
    <property type="match status" value="1"/>
</dbReference>
<dbReference type="InterPro" id="IPR035925">
    <property type="entry name" value="BSD_dom_sf"/>
</dbReference>
<comment type="caution">
    <text evidence="3">The sequence shown here is derived from an EMBL/GenBank/DDBJ whole genome shotgun (WGS) entry which is preliminary data.</text>
</comment>
<organism evidence="3 4">
    <name type="scientific">Pisum sativum</name>
    <name type="common">Garden pea</name>
    <name type="synonym">Lathyrus oleraceus</name>
    <dbReference type="NCBI Taxonomy" id="3888"/>
    <lineage>
        <taxon>Eukaryota</taxon>
        <taxon>Viridiplantae</taxon>
        <taxon>Streptophyta</taxon>
        <taxon>Embryophyta</taxon>
        <taxon>Tracheophyta</taxon>
        <taxon>Spermatophyta</taxon>
        <taxon>Magnoliopsida</taxon>
        <taxon>eudicotyledons</taxon>
        <taxon>Gunneridae</taxon>
        <taxon>Pentapetalae</taxon>
        <taxon>rosids</taxon>
        <taxon>fabids</taxon>
        <taxon>Fabales</taxon>
        <taxon>Fabaceae</taxon>
        <taxon>Papilionoideae</taxon>
        <taxon>50 kb inversion clade</taxon>
        <taxon>NPAAA clade</taxon>
        <taxon>Hologalegina</taxon>
        <taxon>IRL clade</taxon>
        <taxon>Fabeae</taxon>
        <taxon>Lathyrus</taxon>
    </lineage>
</organism>
<dbReference type="EMBL" id="JAMSHJ010000001">
    <property type="protein sequence ID" value="KAI5447351.1"/>
    <property type="molecule type" value="Genomic_DNA"/>
</dbReference>
<dbReference type="GO" id="GO:0005737">
    <property type="term" value="C:cytoplasm"/>
    <property type="evidence" value="ECO:0007669"/>
    <property type="project" value="TreeGrafter"/>
</dbReference>
<dbReference type="Pfam" id="PF03909">
    <property type="entry name" value="BSD"/>
    <property type="match status" value="1"/>
</dbReference>
<feature type="compositionally biased region" description="Basic and acidic residues" evidence="1">
    <location>
        <begin position="42"/>
        <end position="67"/>
    </location>
</feature>
<reference evidence="3 4" key="1">
    <citation type="journal article" date="2022" name="Nat. Genet.">
        <title>Improved pea reference genome and pan-genome highlight genomic features and evolutionary characteristics.</title>
        <authorList>
            <person name="Yang T."/>
            <person name="Liu R."/>
            <person name="Luo Y."/>
            <person name="Hu S."/>
            <person name="Wang D."/>
            <person name="Wang C."/>
            <person name="Pandey M.K."/>
            <person name="Ge S."/>
            <person name="Xu Q."/>
            <person name="Li N."/>
            <person name="Li G."/>
            <person name="Huang Y."/>
            <person name="Saxena R.K."/>
            <person name="Ji Y."/>
            <person name="Li M."/>
            <person name="Yan X."/>
            <person name="He Y."/>
            <person name="Liu Y."/>
            <person name="Wang X."/>
            <person name="Xiang C."/>
            <person name="Varshney R.K."/>
            <person name="Ding H."/>
            <person name="Gao S."/>
            <person name="Zong X."/>
        </authorList>
    </citation>
    <scope>NUCLEOTIDE SEQUENCE [LARGE SCALE GENOMIC DNA]</scope>
    <source>
        <strain evidence="3 4">cv. Zhongwan 6</strain>
    </source>
</reference>
<dbReference type="AlphaFoldDB" id="A0A9D5BPJ0"/>
<dbReference type="Proteomes" id="UP001058974">
    <property type="component" value="Chromosome 1"/>
</dbReference>
<proteinExistence type="predicted"/>
<dbReference type="PANTHER" id="PTHR16019">
    <property type="entry name" value="SYNAPSE-ASSOCIATED PROTEIN"/>
    <property type="match status" value="1"/>
</dbReference>
<feature type="compositionally biased region" description="Polar residues" evidence="1">
    <location>
        <begin position="7"/>
        <end position="20"/>
    </location>
</feature>
<evidence type="ECO:0000259" key="2">
    <source>
        <dbReference type="PROSITE" id="PS50858"/>
    </source>
</evidence>
<gene>
    <name evidence="3" type="ORF">KIW84_014989</name>
</gene>
<sequence>LRLQNPHHCTQINPSANFSKQPLSVSAGMDFFKTVFSDEPDSPSHDSDQSDSPPHDPDQAESDHDTSTENTAWSFGGLIQTLASKSESVLANYRHDLEEFGSGLRIETSVIREAASRAVKDLPVSLDVGASVAQESLETVGQAIDDIGSSVWKSTAQIISHGRDSLLAPDSDSDSSHNGNKRILRSSSSAQGLDLKYSRFDVLMRGLQGDVNTYLEEPEDLENFNEWKLGFELDNKEEEIESLMKENSVVDEIYEKVVPSKIDDERFWSRYFYKLHKLNQAEEARAKLVKRAISGDEEEDLSWDFDDDEDNNDDRNGPKGSSNIGVSELKEDNSAKIGAKVRANDETVEDLKIENDEKGVVAPESITDEGVNVETVKDLKIENGEKGVVASESVTDEGDKLEVNNNDNVASNVPVTVTLGDQDENLDEKNEASEVKTDIDNGNGGESCKDSDISVVSSQPSLHEEEDISWEEIEDVESNDDNKDNVGGSESRIDLRKRLSSATADEDEDLSWDTEDDDDDEAVKS</sequence>
<keyword evidence="4" id="KW-1185">Reference proteome</keyword>
<feature type="compositionally biased region" description="Polar residues" evidence="1">
    <location>
        <begin position="403"/>
        <end position="415"/>
    </location>
</feature>
<evidence type="ECO:0000313" key="3">
    <source>
        <dbReference type="EMBL" id="KAI5447351.1"/>
    </source>
</evidence>
<feature type="region of interest" description="Disordered" evidence="1">
    <location>
        <begin position="34"/>
        <end position="71"/>
    </location>
</feature>
<feature type="region of interest" description="Disordered" evidence="1">
    <location>
        <begin position="390"/>
        <end position="525"/>
    </location>
</feature>
<accession>A0A9D5BPJ0</accession>
<dbReference type="Gramene" id="Psat01G0498900-T1">
    <property type="protein sequence ID" value="KAI5447351.1"/>
    <property type="gene ID" value="KIW84_014989"/>
</dbReference>
<feature type="non-terminal residue" evidence="3">
    <location>
        <position position="1"/>
    </location>
</feature>
<feature type="region of interest" description="Disordered" evidence="1">
    <location>
        <begin position="164"/>
        <end position="183"/>
    </location>
</feature>
<dbReference type="SMART" id="SM00751">
    <property type="entry name" value="BSD"/>
    <property type="match status" value="1"/>
</dbReference>
<feature type="region of interest" description="Disordered" evidence="1">
    <location>
        <begin position="1"/>
        <end position="20"/>
    </location>
</feature>
<evidence type="ECO:0000256" key="1">
    <source>
        <dbReference type="SAM" id="MobiDB-lite"/>
    </source>
</evidence>
<feature type="compositionally biased region" description="Acidic residues" evidence="1">
    <location>
        <begin position="504"/>
        <end position="525"/>
    </location>
</feature>
<feature type="compositionally biased region" description="Basic and acidic residues" evidence="1">
    <location>
        <begin position="427"/>
        <end position="439"/>
    </location>
</feature>
<feature type="compositionally biased region" description="Acidic residues" evidence="1">
    <location>
        <begin position="300"/>
        <end position="312"/>
    </location>
</feature>
<feature type="compositionally biased region" description="Acidic residues" evidence="1">
    <location>
        <begin position="464"/>
        <end position="479"/>
    </location>
</feature>
<dbReference type="InterPro" id="IPR051494">
    <property type="entry name" value="BSD_domain-containing"/>
</dbReference>
<name>A0A9D5BPJ0_PEA</name>
<dbReference type="PANTHER" id="PTHR16019:SF24">
    <property type="entry name" value="BSD DOMAIN-CONTAINING PROTEIN"/>
    <property type="match status" value="1"/>
</dbReference>
<protein>
    <recommendedName>
        <fullName evidence="2">BSD domain-containing protein</fullName>
    </recommendedName>
</protein>
<dbReference type="Gene3D" id="1.10.3970.10">
    <property type="entry name" value="BSD domain"/>
    <property type="match status" value="1"/>
</dbReference>
<feature type="region of interest" description="Disordered" evidence="1">
    <location>
        <begin position="300"/>
        <end position="331"/>
    </location>
</feature>